<dbReference type="OrthoDB" id="9790168at2"/>
<dbReference type="InterPro" id="IPR000550">
    <property type="entry name" value="Hppk"/>
</dbReference>
<name>A0A1M7YRY6_9VIBR</name>
<dbReference type="AlphaFoldDB" id="A0A1M7YRY6"/>
<dbReference type="GO" id="GO:0016301">
    <property type="term" value="F:kinase activity"/>
    <property type="evidence" value="ECO:0007669"/>
    <property type="project" value="UniProtKB-KW"/>
</dbReference>
<dbReference type="EC" id="2.7.6.3" evidence="2"/>
<proteinExistence type="predicted"/>
<evidence type="ECO:0000256" key="6">
    <source>
        <dbReference type="ARBA" id="ARBA00022840"/>
    </source>
</evidence>
<evidence type="ECO:0000256" key="2">
    <source>
        <dbReference type="ARBA" id="ARBA00013253"/>
    </source>
</evidence>
<dbReference type="CDD" id="cd00483">
    <property type="entry name" value="HPPK"/>
    <property type="match status" value="1"/>
</dbReference>
<dbReference type="PANTHER" id="PTHR43071:SF2">
    <property type="entry name" value="2-AMINO-4-HYDROXY-6-HYDROXYMETHYLDIHYDROPTERIDINE PYROPHOSPHOKINASE"/>
    <property type="match status" value="1"/>
</dbReference>
<dbReference type="PANTHER" id="PTHR43071">
    <property type="entry name" value="2-AMINO-4-HYDROXY-6-HYDROXYMETHYLDIHYDROPTERIDINE PYROPHOSPHOKINASE"/>
    <property type="match status" value="1"/>
</dbReference>
<evidence type="ECO:0000256" key="4">
    <source>
        <dbReference type="ARBA" id="ARBA00022741"/>
    </source>
</evidence>
<dbReference type="InterPro" id="IPR035907">
    <property type="entry name" value="Hppk_sf"/>
</dbReference>
<dbReference type="EMBL" id="FRFG01000013">
    <property type="protein sequence ID" value="SHO55382.1"/>
    <property type="molecule type" value="Genomic_DNA"/>
</dbReference>
<gene>
    <name evidence="9" type="primary">folK_2</name>
    <name evidence="9" type="ORF">VQ7734_01109</name>
</gene>
<dbReference type="GO" id="GO:0003848">
    <property type="term" value="F:2-amino-4-hydroxy-6-hydroxymethyldihydropteridine diphosphokinase activity"/>
    <property type="evidence" value="ECO:0007669"/>
    <property type="project" value="UniProtKB-EC"/>
</dbReference>
<dbReference type="NCBIfam" id="TIGR01498">
    <property type="entry name" value="folK"/>
    <property type="match status" value="1"/>
</dbReference>
<sequence>MTSVYVSIGSNVDKHKHIEVAVDELSGLGQFMRQSTIYESPSLGFHGASFFNLIVEIHTSLTLEVFAKVLRNIEIRWGRAVDAQKYQDRTLDLDIILFGDTIRDTSPQLPRKDIYHYPFVIQPLYELSPDLIIPGDGRTVRDIWLQAEQLDVLRAVRPWFSVSE</sequence>
<reference evidence="10" key="1">
    <citation type="submission" date="2016-12" db="EMBL/GenBank/DDBJ databases">
        <authorList>
            <person name="Rodrigo-Torres L."/>
            <person name="Arahal R.D."/>
            <person name="Lucena T."/>
        </authorList>
    </citation>
    <scope>NUCLEOTIDE SEQUENCE [LARGE SCALE GENOMIC DNA]</scope>
</reference>
<keyword evidence="7" id="KW-0289">Folate biosynthesis</keyword>
<dbReference type="Gene3D" id="3.30.70.560">
    <property type="entry name" value="7,8-Dihydro-6-hydroxymethylpterin-pyrophosphokinase HPPK"/>
    <property type="match status" value="1"/>
</dbReference>
<dbReference type="RefSeq" id="WP_073580293.1">
    <property type="nucleotide sequence ID" value="NZ_AP024897.1"/>
</dbReference>
<dbReference type="Pfam" id="PF01288">
    <property type="entry name" value="HPPK"/>
    <property type="match status" value="1"/>
</dbReference>
<evidence type="ECO:0000256" key="3">
    <source>
        <dbReference type="ARBA" id="ARBA00022679"/>
    </source>
</evidence>
<evidence type="ECO:0000313" key="10">
    <source>
        <dbReference type="Proteomes" id="UP000184600"/>
    </source>
</evidence>
<feature type="domain" description="7,8-dihydro-6-hydroxymethylpterin-pyrophosphokinase" evidence="8">
    <location>
        <begin position="5"/>
        <end position="129"/>
    </location>
</feature>
<keyword evidence="4" id="KW-0547">Nucleotide-binding</keyword>
<protein>
    <recommendedName>
        <fullName evidence="2">2-amino-4-hydroxy-6-hydroxymethyldihydropteridine diphosphokinase</fullName>
        <ecNumber evidence="2">2.7.6.3</ecNumber>
    </recommendedName>
</protein>
<evidence type="ECO:0000256" key="1">
    <source>
        <dbReference type="ARBA" id="ARBA00005051"/>
    </source>
</evidence>
<organism evidence="9 10">
    <name type="scientific">Vibrio quintilis</name>
    <dbReference type="NCBI Taxonomy" id="1117707"/>
    <lineage>
        <taxon>Bacteria</taxon>
        <taxon>Pseudomonadati</taxon>
        <taxon>Pseudomonadota</taxon>
        <taxon>Gammaproteobacteria</taxon>
        <taxon>Vibrionales</taxon>
        <taxon>Vibrionaceae</taxon>
        <taxon>Vibrio</taxon>
    </lineage>
</organism>
<dbReference type="GO" id="GO:0046654">
    <property type="term" value="P:tetrahydrofolate biosynthetic process"/>
    <property type="evidence" value="ECO:0007669"/>
    <property type="project" value="UniProtKB-UniPathway"/>
</dbReference>
<evidence type="ECO:0000259" key="8">
    <source>
        <dbReference type="Pfam" id="PF01288"/>
    </source>
</evidence>
<dbReference type="GO" id="GO:0046656">
    <property type="term" value="P:folic acid biosynthetic process"/>
    <property type="evidence" value="ECO:0007669"/>
    <property type="project" value="UniProtKB-KW"/>
</dbReference>
<dbReference type="STRING" id="1117707.VQ7734_01109"/>
<evidence type="ECO:0000313" key="9">
    <source>
        <dbReference type="EMBL" id="SHO55382.1"/>
    </source>
</evidence>
<evidence type="ECO:0000256" key="5">
    <source>
        <dbReference type="ARBA" id="ARBA00022777"/>
    </source>
</evidence>
<keyword evidence="5 9" id="KW-0418">Kinase</keyword>
<accession>A0A1M7YRY6</accession>
<keyword evidence="3 9" id="KW-0808">Transferase</keyword>
<comment type="pathway">
    <text evidence="1">Cofactor biosynthesis; tetrahydrofolate biosynthesis; 2-amino-4-hydroxy-6-hydroxymethyl-7,8-dihydropteridine diphosphate from 7,8-dihydroneopterin triphosphate: step 4/4.</text>
</comment>
<keyword evidence="10" id="KW-1185">Reference proteome</keyword>
<dbReference type="SUPFAM" id="SSF55083">
    <property type="entry name" value="6-hydroxymethyl-7,8-dihydropterin pyrophosphokinase, HPPK"/>
    <property type="match status" value="1"/>
</dbReference>
<evidence type="ECO:0000256" key="7">
    <source>
        <dbReference type="ARBA" id="ARBA00022909"/>
    </source>
</evidence>
<dbReference type="Proteomes" id="UP000184600">
    <property type="component" value="Unassembled WGS sequence"/>
</dbReference>
<keyword evidence="6" id="KW-0067">ATP-binding</keyword>
<dbReference type="GO" id="GO:0005524">
    <property type="term" value="F:ATP binding"/>
    <property type="evidence" value="ECO:0007669"/>
    <property type="project" value="UniProtKB-KW"/>
</dbReference>
<dbReference type="UniPathway" id="UPA00077">
    <property type="reaction ID" value="UER00155"/>
</dbReference>